<evidence type="ECO:0000259" key="2">
    <source>
        <dbReference type="Pfam" id="PF13480"/>
    </source>
</evidence>
<dbReference type="InterPro" id="IPR038740">
    <property type="entry name" value="BioF2-like_GNAT_dom"/>
</dbReference>
<name>A0A679J3I1_9HYPH</name>
<dbReference type="AlphaFoldDB" id="A0A679J3I1"/>
<gene>
    <name evidence="3" type="ORF">MBUL_03336</name>
</gene>
<dbReference type="EMBL" id="LR743504">
    <property type="protein sequence ID" value="CAA2105722.1"/>
    <property type="molecule type" value="Genomic_DNA"/>
</dbReference>
<proteinExistence type="predicted"/>
<organism evidence="3">
    <name type="scientific">Methylobacterium bullatum</name>
    <dbReference type="NCBI Taxonomy" id="570505"/>
    <lineage>
        <taxon>Bacteria</taxon>
        <taxon>Pseudomonadati</taxon>
        <taxon>Pseudomonadota</taxon>
        <taxon>Alphaproteobacteria</taxon>
        <taxon>Hyphomicrobiales</taxon>
        <taxon>Methylobacteriaceae</taxon>
        <taxon>Methylobacterium</taxon>
    </lineage>
</organism>
<dbReference type="Gene3D" id="3.40.630.30">
    <property type="match status" value="1"/>
</dbReference>
<accession>A0A679J3I1</accession>
<sequence>MSGTALPAHRRGIAPSGTGASGARSYDVAVASDWTECVPGWTGAPTPFQDPVWIETWYESLQARAGLTPLLVTARDRATGALALHLPLVIDETGTRRIIAFADLGLTDYNAPLLGPAAPRDHAGALELWQAIRSALPRADLLSLRKMPAALADGPNPLSLLRGVCPCPLNGNEVRTGEDWEAYHRSLAKTVRKELERSWRVFSREPETGFRIVTDQDEAQRVLEVMARQQEARMRSLGADYRLDEAEFDAFYRRLVERGLGRGYAVVSALMAGDEVVAALLGIRDADTYVMIRISNAGEDWSNCSPGRLVIDKTMEALHREGCRSFDFSIGDYDYKRRFNVEPLPLVDLTVPLGWRGLKGAARARLVATLRRYPALDRRVRDVACRGMLLWRKRRS</sequence>
<evidence type="ECO:0000313" key="3">
    <source>
        <dbReference type="EMBL" id="CAA2105722.1"/>
    </source>
</evidence>
<protein>
    <recommendedName>
        <fullName evidence="2">BioF2-like acetyltransferase domain-containing protein</fullName>
    </recommendedName>
</protein>
<evidence type="ECO:0000256" key="1">
    <source>
        <dbReference type="SAM" id="MobiDB-lite"/>
    </source>
</evidence>
<feature type="region of interest" description="Disordered" evidence="1">
    <location>
        <begin position="1"/>
        <end position="23"/>
    </location>
</feature>
<dbReference type="InterPro" id="IPR016181">
    <property type="entry name" value="Acyl_CoA_acyltransferase"/>
</dbReference>
<feature type="domain" description="BioF2-like acetyltransferase" evidence="2">
    <location>
        <begin position="191"/>
        <end position="337"/>
    </location>
</feature>
<reference evidence="3" key="1">
    <citation type="submission" date="2019-12" db="EMBL/GenBank/DDBJ databases">
        <authorList>
            <person name="Cremers G."/>
        </authorList>
    </citation>
    <scope>NUCLEOTIDE SEQUENCE</scope>
    <source>
        <strain evidence="3">Mbul1</strain>
    </source>
</reference>
<dbReference type="Pfam" id="PF13480">
    <property type="entry name" value="Acetyltransf_6"/>
    <property type="match status" value="1"/>
</dbReference>
<dbReference type="SUPFAM" id="SSF55729">
    <property type="entry name" value="Acyl-CoA N-acyltransferases (Nat)"/>
    <property type="match status" value="1"/>
</dbReference>